<dbReference type="Proteomes" id="UP000254150">
    <property type="component" value="Unassembled WGS sequence"/>
</dbReference>
<evidence type="ECO:0000313" key="10">
    <source>
        <dbReference type="Proteomes" id="UP000254150"/>
    </source>
</evidence>
<dbReference type="GO" id="GO:0005886">
    <property type="term" value="C:plasma membrane"/>
    <property type="evidence" value="ECO:0007669"/>
    <property type="project" value="UniProtKB-SubCell"/>
</dbReference>
<evidence type="ECO:0000256" key="1">
    <source>
        <dbReference type="ARBA" id="ARBA00004651"/>
    </source>
</evidence>
<feature type="transmembrane region" description="Helical" evidence="7">
    <location>
        <begin position="214"/>
        <end position="232"/>
    </location>
</feature>
<dbReference type="Pfam" id="PF07690">
    <property type="entry name" value="MFS_1"/>
    <property type="match status" value="1"/>
</dbReference>
<evidence type="ECO:0000256" key="7">
    <source>
        <dbReference type="SAM" id="Phobius"/>
    </source>
</evidence>
<keyword evidence="2 7" id="KW-0812">Transmembrane</keyword>
<feature type="transmembrane region" description="Helical" evidence="7">
    <location>
        <begin position="62"/>
        <end position="80"/>
    </location>
</feature>
<dbReference type="Gene3D" id="1.20.1250.20">
    <property type="entry name" value="MFS general substrate transporter like domains"/>
    <property type="match status" value="1"/>
</dbReference>
<keyword evidence="5" id="KW-0046">Antibiotic resistance</keyword>
<organism evidence="9 10">
    <name type="scientific">Streptomyces griseus</name>
    <dbReference type="NCBI Taxonomy" id="1911"/>
    <lineage>
        <taxon>Bacteria</taxon>
        <taxon>Bacillati</taxon>
        <taxon>Actinomycetota</taxon>
        <taxon>Actinomycetes</taxon>
        <taxon>Kitasatosporales</taxon>
        <taxon>Streptomycetaceae</taxon>
        <taxon>Streptomyces</taxon>
    </lineage>
</organism>
<dbReference type="AlphaFoldDB" id="A0A380P3G4"/>
<evidence type="ECO:0000256" key="4">
    <source>
        <dbReference type="ARBA" id="ARBA00023136"/>
    </source>
</evidence>
<feature type="transmembrane region" description="Helical" evidence="7">
    <location>
        <begin position="371"/>
        <end position="397"/>
    </location>
</feature>
<gene>
    <name evidence="9" type="primary">stp_5</name>
    <name evidence="9" type="ORF">NCTC7807_03811</name>
</gene>
<feature type="transmembrane region" description="Helical" evidence="7">
    <location>
        <begin position="244"/>
        <end position="265"/>
    </location>
</feature>
<dbReference type="PANTHER" id="PTHR42718:SF49">
    <property type="entry name" value="EXPORT PROTEIN"/>
    <property type="match status" value="1"/>
</dbReference>
<feature type="transmembrane region" description="Helical" evidence="7">
    <location>
        <begin position="495"/>
        <end position="517"/>
    </location>
</feature>
<dbReference type="GO" id="GO:0022857">
    <property type="term" value="F:transmembrane transporter activity"/>
    <property type="evidence" value="ECO:0007669"/>
    <property type="project" value="InterPro"/>
</dbReference>
<feature type="transmembrane region" description="Helical" evidence="7">
    <location>
        <begin position="418"/>
        <end position="440"/>
    </location>
</feature>
<feature type="transmembrane region" description="Helical" evidence="7">
    <location>
        <begin position="92"/>
        <end position="110"/>
    </location>
</feature>
<protein>
    <submittedName>
        <fullName evidence="9">Transmembrane efflux protein</fullName>
    </submittedName>
</protein>
<feature type="domain" description="Major facilitator superfamily (MFS) profile" evidence="8">
    <location>
        <begin position="26"/>
        <end position="518"/>
    </location>
</feature>
<evidence type="ECO:0000256" key="6">
    <source>
        <dbReference type="SAM" id="MobiDB-lite"/>
    </source>
</evidence>
<dbReference type="PANTHER" id="PTHR42718">
    <property type="entry name" value="MAJOR FACILITATOR SUPERFAMILY MULTIDRUG TRANSPORTER MFSC"/>
    <property type="match status" value="1"/>
</dbReference>
<dbReference type="InterPro" id="IPR036259">
    <property type="entry name" value="MFS_trans_sf"/>
</dbReference>
<evidence type="ECO:0000313" key="9">
    <source>
        <dbReference type="EMBL" id="SUP59753.1"/>
    </source>
</evidence>
<accession>A0A380P3G4</accession>
<feature type="transmembrane region" description="Helical" evidence="7">
    <location>
        <begin position="317"/>
        <end position="338"/>
    </location>
</feature>
<feature type="transmembrane region" description="Helical" evidence="7">
    <location>
        <begin position="285"/>
        <end position="305"/>
    </location>
</feature>
<keyword evidence="4 7" id="KW-0472">Membrane</keyword>
<dbReference type="PROSITE" id="PS50850">
    <property type="entry name" value="MFS"/>
    <property type="match status" value="1"/>
</dbReference>
<dbReference type="InterPro" id="IPR020846">
    <property type="entry name" value="MFS_dom"/>
</dbReference>
<dbReference type="CDD" id="cd17321">
    <property type="entry name" value="MFS_MMR_MDR_like"/>
    <property type="match status" value="1"/>
</dbReference>
<dbReference type="SUPFAM" id="SSF103473">
    <property type="entry name" value="MFS general substrate transporter"/>
    <property type="match status" value="1"/>
</dbReference>
<dbReference type="RefSeq" id="WP_115069042.1">
    <property type="nucleotide sequence ID" value="NZ_UHID01000007.1"/>
</dbReference>
<comment type="subcellular location">
    <subcellularLocation>
        <location evidence="1">Cell membrane</location>
        <topology evidence="1">Multi-pass membrane protein</topology>
    </subcellularLocation>
</comment>
<feature type="transmembrane region" description="Helical" evidence="7">
    <location>
        <begin position="182"/>
        <end position="202"/>
    </location>
</feature>
<feature type="compositionally biased region" description="Low complexity" evidence="6">
    <location>
        <begin position="525"/>
        <end position="537"/>
    </location>
</feature>
<proteinExistence type="predicted"/>
<keyword evidence="3 7" id="KW-1133">Transmembrane helix</keyword>
<evidence type="ECO:0000256" key="3">
    <source>
        <dbReference type="ARBA" id="ARBA00022989"/>
    </source>
</evidence>
<name>A0A380P3G4_STRGR</name>
<sequence>MTLNNGTATSHGPTAGAARMPGCAGTLAAACGAVFVAQVANALPASLNGLFQQDLNTHGSQLTWVTAAFMIAVVCFEFTFGVLGDLFGRRRLVLAGTALVAVGSTVAALAPTVQVLWLGAALNGLGAGAMFPGSLTAVTAVTRDVRQRAHAVAVWSGFLSAGAAVSPLLGGMFARIGTWRGSFWVLVGLALISMVLTVAVATESKAPEGRKFDVAGQVTFALGLILVLYGAVEGPESGWTTLPVILSLAFGAMVLAAFVVVELGAESPIFDLRLFRNRAFSVSSAAAVIGMLAFLGACFATSMWLGPVQHQDPIRVALPFLLLQGPAFLLIPVVSRLLHRVAPSWLLSSGFALMAVGCLLCARLDVTNPRLGAFVAPTLLIGLGFALTISSVTAVALSSVPPHLAGMASATTNMLRDLGFTLGPVVVGAVALSGAGSAFATNLSSTVLPAAETAAAREIAAAGGPIAVNSLPQGAPGSAAHGLALDALGSGFSSAFLVCAAAAAVAAALTAIGMIGLHKDDPVGDGVPSPVSPGHSGRTVKPAAGAARP</sequence>
<evidence type="ECO:0000256" key="2">
    <source>
        <dbReference type="ARBA" id="ARBA00022692"/>
    </source>
</evidence>
<feature type="transmembrane region" description="Helical" evidence="7">
    <location>
        <begin position="345"/>
        <end position="365"/>
    </location>
</feature>
<dbReference type="EMBL" id="UHID01000007">
    <property type="protein sequence ID" value="SUP59753.1"/>
    <property type="molecule type" value="Genomic_DNA"/>
</dbReference>
<dbReference type="GO" id="GO:0046677">
    <property type="term" value="P:response to antibiotic"/>
    <property type="evidence" value="ECO:0007669"/>
    <property type="project" value="UniProtKB-KW"/>
</dbReference>
<dbReference type="InterPro" id="IPR011701">
    <property type="entry name" value="MFS"/>
</dbReference>
<evidence type="ECO:0000259" key="8">
    <source>
        <dbReference type="PROSITE" id="PS50850"/>
    </source>
</evidence>
<feature type="transmembrane region" description="Helical" evidence="7">
    <location>
        <begin position="116"/>
        <end position="140"/>
    </location>
</feature>
<evidence type="ECO:0000256" key="5">
    <source>
        <dbReference type="ARBA" id="ARBA00023251"/>
    </source>
</evidence>
<reference evidence="9 10" key="1">
    <citation type="submission" date="2018-06" db="EMBL/GenBank/DDBJ databases">
        <authorList>
            <consortium name="Pathogen Informatics"/>
            <person name="Doyle S."/>
        </authorList>
    </citation>
    <scope>NUCLEOTIDE SEQUENCE [LARGE SCALE GENOMIC DNA]</scope>
    <source>
        <strain evidence="9 10">NCTC7807</strain>
    </source>
</reference>
<feature type="transmembrane region" description="Helical" evidence="7">
    <location>
        <begin position="152"/>
        <end position="176"/>
    </location>
</feature>
<feature type="region of interest" description="Disordered" evidence="6">
    <location>
        <begin position="525"/>
        <end position="549"/>
    </location>
</feature>